<dbReference type="SUPFAM" id="SSF141000">
    <property type="entry name" value="Glu-tRNAGln amidotransferase C subunit"/>
    <property type="match status" value="1"/>
</dbReference>
<keyword evidence="8" id="KW-1185">Reference proteome</keyword>
<organism evidence="7 8">
    <name type="scientific">Companilactobacillus versmoldensis DSM 14857 = KCTC 3814</name>
    <dbReference type="NCBI Taxonomy" id="1423815"/>
    <lineage>
        <taxon>Bacteria</taxon>
        <taxon>Bacillati</taxon>
        <taxon>Bacillota</taxon>
        <taxon>Bacilli</taxon>
        <taxon>Lactobacillales</taxon>
        <taxon>Lactobacillaceae</taxon>
        <taxon>Companilactobacillus</taxon>
    </lineage>
</organism>
<dbReference type="GO" id="GO:0006450">
    <property type="term" value="P:regulation of translational fidelity"/>
    <property type="evidence" value="ECO:0007669"/>
    <property type="project" value="InterPro"/>
</dbReference>
<evidence type="ECO:0000256" key="3">
    <source>
        <dbReference type="ARBA" id="ARBA00024799"/>
    </source>
</evidence>
<dbReference type="STRING" id="1423815.FC27_GL000800"/>
<evidence type="ECO:0000313" key="7">
    <source>
        <dbReference type="EMBL" id="KRL66175.1"/>
    </source>
</evidence>
<dbReference type="EC" id="6.3.5.-" evidence="6"/>
<dbReference type="GO" id="GO:0050567">
    <property type="term" value="F:glutaminyl-tRNA synthase (glutamine-hydrolyzing) activity"/>
    <property type="evidence" value="ECO:0007669"/>
    <property type="project" value="UniProtKB-UniRule"/>
</dbReference>
<reference evidence="7 8" key="1">
    <citation type="journal article" date="2015" name="Genome Announc.">
        <title>Expanding the biotechnology potential of lactobacilli through comparative genomics of 213 strains and associated genera.</title>
        <authorList>
            <person name="Sun Z."/>
            <person name="Harris H.M."/>
            <person name="McCann A."/>
            <person name="Guo C."/>
            <person name="Argimon S."/>
            <person name="Zhang W."/>
            <person name="Yang X."/>
            <person name="Jeffery I.B."/>
            <person name="Cooney J.C."/>
            <person name="Kagawa T.F."/>
            <person name="Liu W."/>
            <person name="Song Y."/>
            <person name="Salvetti E."/>
            <person name="Wrobel A."/>
            <person name="Rasinkangas P."/>
            <person name="Parkhill J."/>
            <person name="Rea M.C."/>
            <person name="O'Sullivan O."/>
            <person name="Ritari J."/>
            <person name="Douillard F.P."/>
            <person name="Paul Ross R."/>
            <person name="Yang R."/>
            <person name="Briner A.E."/>
            <person name="Felis G.E."/>
            <person name="de Vos W.M."/>
            <person name="Barrangou R."/>
            <person name="Klaenhammer T.R."/>
            <person name="Caufield P.W."/>
            <person name="Cui Y."/>
            <person name="Zhang H."/>
            <person name="O'Toole P.W."/>
        </authorList>
    </citation>
    <scope>NUCLEOTIDE SEQUENCE [LARGE SCALE GENOMIC DNA]</scope>
    <source>
        <strain evidence="7 8">DSM 14857</strain>
    </source>
</reference>
<evidence type="ECO:0000256" key="4">
    <source>
        <dbReference type="ARBA" id="ARBA00047380"/>
    </source>
</evidence>
<comment type="caution">
    <text evidence="7">The sequence shown here is derived from an EMBL/GenBank/DDBJ whole genome shotgun (WGS) entry which is preliminary data.</text>
</comment>
<comment type="similarity">
    <text evidence="1 6">Belongs to the GatC family.</text>
</comment>
<keyword evidence="6" id="KW-0547">Nucleotide-binding</keyword>
<dbReference type="InterPro" id="IPR003837">
    <property type="entry name" value="GatC"/>
</dbReference>
<dbReference type="GO" id="GO:0005524">
    <property type="term" value="F:ATP binding"/>
    <property type="evidence" value="ECO:0007669"/>
    <property type="project" value="UniProtKB-KW"/>
</dbReference>
<dbReference type="PANTHER" id="PTHR15004">
    <property type="entry name" value="GLUTAMYL-TRNA(GLN) AMIDOTRANSFERASE SUBUNIT C, MITOCHONDRIAL"/>
    <property type="match status" value="1"/>
</dbReference>
<dbReference type="InterPro" id="IPR036113">
    <property type="entry name" value="Asp/Glu-ADT_sf_sub_c"/>
</dbReference>
<dbReference type="NCBIfam" id="TIGR00135">
    <property type="entry name" value="gatC"/>
    <property type="match status" value="1"/>
</dbReference>
<dbReference type="HAMAP" id="MF_00122">
    <property type="entry name" value="GatC"/>
    <property type="match status" value="1"/>
</dbReference>
<comment type="catalytic activity">
    <reaction evidence="5 6">
        <text>L-glutamyl-tRNA(Gln) + L-glutamine + ATP + H2O = L-glutaminyl-tRNA(Gln) + L-glutamate + ADP + phosphate + H(+)</text>
        <dbReference type="Rhea" id="RHEA:17521"/>
        <dbReference type="Rhea" id="RHEA-COMP:9681"/>
        <dbReference type="Rhea" id="RHEA-COMP:9684"/>
        <dbReference type="ChEBI" id="CHEBI:15377"/>
        <dbReference type="ChEBI" id="CHEBI:15378"/>
        <dbReference type="ChEBI" id="CHEBI:29985"/>
        <dbReference type="ChEBI" id="CHEBI:30616"/>
        <dbReference type="ChEBI" id="CHEBI:43474"/>
        <dbReference type="ChEBI" id="CHEBI:58359"/>
        <dbReference type="ChEBI" id="CHEBI:78520"/>
        <dbReference type="ChEBI" id="CHEBI:78521"/>
        <dbReference type="ChEBI" id="CHEBI:456216"/>
    </reaction>
</comment>
<evidence type="ECO:0000256" key="2">
    <source>
        <dbReference type="ARBA" id="ARBA00011123"/>
    </source>
</evidence>
<dbReference type="GO" id="GO:0006412">
    <property type="term" value="P:translation"/>
    <property type="evidence" value="ECO:0007669"/>
    <property type="project" value="UniProtKB-UniRule"/>
</dbReference>
<dbReference type="Gene3D" id="1.10.20.60">
    <property type="entry name" value="Glu-tRNAGln amidotransferase C subunit, N-terminal domain"/>
    <property type="match status" value="1"/>
</dbReference>
<dbReference type="eggNOG" id="COG0721">
    <property type="taxonomic scope" value="Bacteria"/>
</dbReference>
<evidence type="ECO:0000256" key="6">
    <source>
        <dbReference type="HAMAP-Rule" id="MF_00122"/>
    </source>
</evidence>
<dbReference type="GO" id="GO:0016740">
    <property type="term" value="F:transferase activity"/>
    <property type="evidence" value="ECO:0007669"/>
    <property type="project" value="UniProtKB-KW"/>
</dbReference>
<proteinExistence type="inferred from homology"/>
<dbReference type="EMBL" id="AZFA01000019">
    <property type="protein sequence ID" value="KRL66175.1"/>
    <property type="molecule type" value="Genomic_DNA"/>
</dbReference>
<dbReference type="Proteomes" id="UP000051647">
    <property type="component" value="Unassembled WGS sequence"/>
</dbReference>
<accession>A0A0R1SAQ8</accession>
<dbReference type="AlphaFoldDB" id="A0A0R1SAQ8"/>
<dbReference type="GO" id="GO:0070681">
    <property type="term" value="P:glutaminyl-tRNAGln biosynthesis via transamidation"/>
    <property type="evidence" value="ECO:0007669"/>
    <property type="project" value="TreeGrafter"/>
</dbReference>
<comment type="subunit">
    <text evidence="2 6">Heterotrimer of A, B and C subunits.</text>
</comment>
<keyword evidence="6" id="KW-0436">Ligase</keyword>
<evidence type="ECO:0000256" key="1">
    <source>
        <dbReference type="ARBA" id="ARBA00010757"/>
    </source>
</evidence>
<protein>
    <recommendedName>
        <fullName evidence="6">Aspartyl/glutamyl-tRNA(Asn/Gln) amidotransferase subunit C</fullName>
        <shortName evidence="6">Asp/Glu-ADT subunit C</shortName>
        <ecNumber evidence="6">6.3.5.-</ecNumber>
    </recommendedName>
</protein>
<keyword evidence="7" id="KW-0808">Transferase</keyword>
<dbReference type="GO" id="GO:0050566">
    <property type="term" value="F:asparaginyl-tRNA synthase (glutamine-hydrolyzing) activity"/>
    <property type="evidence" value="ECO:0007669"/>
    <property type="project" value="RHEA"/>
</dbReference>
<gene>
    <name evidence="6" type="primary">gatC</name>
    <name evidence="7" type="ORF">FC27_GL000800</name>
</gene>
<evidence type="ECO:0000313" key="8">
    <source>
        <dbReference type="Proteomes" id="UP000051647"/>
    </source>
</evidence>
<dbReference type="PATRIC" id="fig|1423815.3.peg.810"/>
<comment type="catalytic activity">
    <reaction evidence="4 6">
        <text>L-aspartyl-tRNA(Asn) + L-glutamine + ATP + H2O = L-asparaginyl-tRNA(Asn) + L-glutamate + ADP + phosphate + 2 H(+)</text>
        <dbReference type="Rhea" id="RHEA:14513"/>
        <dbReference type="Rhea" id="RHEA-COMP:9674"/>
        <dbReference type="Rhea" id="RHEA-COMP:9677"/>
        <dbReference type="ChEBI" id="CHEBI:15377"/>
        <dbReference type="ChEBI" id="CHEBI:15378"/>
        <dbReference type="ChEBI" id="CHEBI:29985"/>
        <dbReference type="ChEBI" id="CHEBI:30616"/>
        <dbReference type="ChEBI" id="CHEBI:43474"/>
        <dbReference type="ChEBI" id="CHEBI:58359"/>
        <dbReference type="ChEBI" id="CHEBI:78515"/>
        <dbReference type="ChEBI" id="CHEBI:78516"/>
        <dbReference type="ChEBI" id="CHEBI:456216"/>
    </reaction>
</comment>
<keyword evidence="6" id="KW-0067">ATP-binding</keyword>
<comment type="function">
    <text evidence="3 6">Allows the formation of correctly charged Asn-tRNA(Asn) or Gln-tRNA(Gln) through the transamidation of misacylated Asp-tRNA(Asn) or Glu-tRNA(Gln) in organisms which lack either or both of asparaginyl-tRNA or glutaminyl-tRNA synthetases. The reaction takes place in the presence of glutamine and ATP through an activated phospho-Asp-tRNA(Asn) or phospho-Glu-tRNA(Gln).</text>
</comment>
<dbReference type="PANTHER" id="PTHR15004:SF0">
    <property type="entry name" value="GLUTAMYL-TRNA(GLN) AMIDOTRANSFERASE SUBUNIT C, MITOCHONDRIAL"/>
    <property type="match status" value="1"/>
</dbReference>
<dbReference type="Pfam" id="PF02686">
    <property type="entry name" value="GatC"/>
    <property type="match status" value="1"/>
</dbReference>
<name>A0A0R1SAQ8_9LACO</name>
<evidence type="ECO:0000256" key="5">
    <source>
        <dbReference type="ARBA" id="ARBA00047913"/>
    </source>
</evidence>
<sequence length="99" mass="11186">MISKDEVLHVAELANLKFKDDEIDGFVSQLDKIVTIASNLSTVDTEGIEPTYHMGDTKTVFRPDKGIHTQTREEMLENVPETQDNLIKVPTIVDKEDDE</sequence>
<dbReference type="RefSeq" id="WP_010624389.1">
    <property type="nucleotide sequence ID" value="NZ_AZFA01000019.1"/>
</dbReference>
<keyword evidence="6" id="KW-0648">Protein biosynthesis</keyword>